<protein>
    <recommendedName>
        <fullName evidence="3">Outer membrane protein beta-barrel domain-containing protein</fullName>
    </recommendedName>
</protein>
<sequence length="206" mass="23567">MSYLNSKKYVFVLLVCCLLLPMTNYVYAQMSTSVNNLNTFKKGFYVGIEMGIGWLQVSSNGHSESRKERFIMGFHGGYSPFRALRLGIKLDGYLIESGDFSNPEKGISISNTSFQIQVFPFKTVSFFANGQYGWSEYINDHPYEHNVSGTSQKIGLGYEYNLNRHFALSLITNYGFGRFNDVNDLLATIHDQHYDSWDITLSLTYR</sequence>
<evidence type="ECO:0000256" key="2">
    <source>
        <dbReference type="SAM" id="SignalP"/>
    </source>
</evidence>
<organism evidence="4 5">
    <name type="scientific">Flavobacterium taihuense</name>
    <dbReference type="NCBI Taxonomy" id="2857508"/>
    <lineage>
        <taxon>Bacteria</taxon>
        <taxon>Pseudomonadati</taxon>
        <taxon>Bacteroidota</taxon>
        <taxon>Flavobacteriia</taxon>
        <taxon>Flavobacteriales</taxon>
        <taxon>Flavobacteriaceae</taxon>
        <taxon>Flavobacterium</taxon>
    </lineage>
</organism>
<dbReference type="InterPro" id="IPR027385">
    <property type="entry name" value="Beta-barrel_OMP"/>
</dbReference>
<dbReference type="Proteomes" id="UP000812031">
    <property type="component" value="Unassembled WGS sequence"/>
</dbReference>
<feature type="signal peptide" evidence="2">
    <location>
        <begin position="1"/>
        <end position="28"/>
    </location>
</feature>
<dbReference type="RefSeq" id="WP_219316289.1">
    <property type="nucleotide sequence ID" value="NZ_JAHWYN010000003.1"/>
</dbReference>
<evidence type="ECO:0000313" key="5">
    <source>
        <dbReference type="Proteomes" id="UP000812031"/>
    </source>
</evidence>
<keyword evidence="5" id="KW-1185">Reference proteome</keyword>
<feature type="domain" description="Outer membrane protein beta-barrel" evidence="3">
    <location>
        <begin position="38"/>
        <end position="206"/>
    </location>
</feature>
<dbReference type="Pfam" id="PF13505">
    <property type="entry name" value="OMP_b-brl"/>
    <property type="match status" value="1"/>
</dbReference>
<feature type="chain" id="PRO_5046386678" description="Outer membrane protein beta-barrel domain-containing protein" evidence="2">
    <location>
        <begin position="29"/>
        <end position="206"/>
    </location>
</feature>
<gene>
    <name evidence="4" type="ORF">KZH69_04635</name>
</gene>
<keyword evidence="1 2" id="KW-0732">Signal</keyword>
<accession>A0ABS6XSZ1</accession>
<comment type="caution">
    <text evidence="4">The sequence shown here is derived from an EMBL/GenBank/DDBJ whole genome shotgun (WGS) entry which is preliminary data.</text>
</comment>
<proteinExistence type="predicted"/>
<dbReference type="EMBL" id="JAHWYN010000003">
    <property type="protein sequence ID" value="MBW4359766.1"/>
    <property type="molecule type" value="Genomic_DNA"/>
</dbReference>
<evidence type="ECO:0000256" key="1">
    <source>
        <dbReference type="ARBA" id="ARBA00022729"/>
    </source>
</evidence>
<reference evidence="4 5" key="1">
    <citation type="submission" date="2021-07" db="EMBL/GenBank/DDBJ databases">
        <title>Flavobacterium sp. nov. isolated from sediment on the Taihu Lake.</title>
        <authorList>
            <person name="Qu J.-H."/>
        </authorList>
    </citation>
    <scope>NUCLEOTIDE SEQUENCE [LARGE SCALE GENOMIC DNA]</scope>
    <source>
        <strain evidence="4 5">NAS39</strain>
    </source>
</reference>
<name>A0ABS6XSZ1_9FLAO</name>
<evidence type="ECO:0000313" key="4">
    <source>
        <dbReference type="EMBL" id="MBW4359766.1"/>
    </source>
</evidence>
<evidence type="ECO:0000259" key="3">
    <source>
        <dbReference type="Pfam" id="PF13505"/>
    </source>
</evidence>